<evidence type="ECO:0000256" key="1">
    <source>
        <dbReference type="ARBA" id="ARBA00022741"/>
    </source>
</evidence>
<keyword evidence="1" id="KW-0547">Nucleotide-binding</keyword>
<dbReference type="RefSeq" id="WP_167998643.1">
    <property type="nucleotide sequence ID" value="NZ_JAATEM010000048.1"/>
</dbReference>
<evidence type="ECO:0000259" key="4">
    <source>
        <dbReference type="PROSITE" id="PS50043"/>
    </source>
</evidence>
<keyword evidence="2" id="KW-0067">ATP-binding</keyword>
<dbReference type="SUPFAM" id="SSF52540">
    <property type="entry name" value="P-loop containing nucleoside triphosphate hydrolases"/>
    <property type="match status" value="1"/>
</dbReference>
<dbReference type="InterPro" id="IPR011990">
    <property type="entry name" value="TPR-like_helical_dom_sf"/>
</dbReference>
<keyword evidence="6" id="KW-1185">Reference proteome</keyword>
<dbReference type="InterPro" id="IPR027417">
    <property type="entry name" value="P-loop_NTPase"/>
</dbReference>
<dbReference type="InterPro" id="IPR016032">
    <property type="entry name" value="Sig_transdc_resp-reg_C-effctor"/>
</dbReference>
<evidence type="ECO:0000256" key="2">
    <source>
        <dbReference type="ARBA" id="ARBA00022840"/>
    </source>
</evidence>
<feature type="domain" description="HTH luxR-type" evidence="4">
    <location>
        <begin position="864"/>
        <end position="929"/>
    </location>
</feature>
<dbReference type="CDD" id="cd06170">
    <property type="entry name" value="LuxR_C_like"/>
    <property type="match status" value="1"/>
</dbReference>
<dbReference type="InterPro" id="IPR036388">
    <property type="entry name" value="WH-like_DNA-bd_sf"/>
</dbReference>
<dbReference type="InterPro" id="IPR041664">
    <property type="entry name" value="AAA_16"/>
</dbReference>
<proteinExistence type="predicted"/>
<dbReference type="SUPFAM" id="SSF48452">
    <property type="entry name" value="TPR-like"/>
    <property type="match status" value="1"/>
</dbReference>
<organism evidence="5 6">
    <name type="scientific">Streptomyces composti</name>
    <dbReference type="NCBI Taxonomy" id="2720025"/>
    <lineage>
        <taxon>Bacteria</taxon>
        <taxon>Bacillati</taxon>
        <taxon>Actinomycetota</taxon>
        <taxon>Actinomycetes</taxon>
        <taxon>Kitasatosporales</taxon>
        <taxon>Streptomycetaceae</taxon>
        <taxon>Streptomyces</taxon>
    </lineage>
</organism>
<dbReference type="Pfam" id="PF13191">
    <property type="entry name" value="AAA_16"/>
    <property type="match status" value="1"/>
</dbReference>
<dbReference type="Proteomes" id="UP000730591">
    <property type="component" value="Unassembled WGS sequence"/>
</dbReference>
<dbReference type="EMBL" id="JAATEM010000048">
    <property type="protein sequence ID" value="NJP53821.1"/>
    <property type="molecule type" value="Genomic_DNA"/>
</dbReference>
<protein>
    <submittedName>
        <fullName evidence="5">AAA family ATPase</fullName>
    </submittedName>
</protein>
<evidence type="ECO:0000256" key="3">
    <source>
        <dbReference type="SAM" id="MobiDB-lite"/>
    </source>
</evidence>
<dbReference type="InterPro" id="IPR000792">
    <property type="entry name" value="Tscrpt_reg_LuxR_C"/>
</dbReference>
<dbReference type="PROSITE" id="PS00622">
    <property type="entry name" value="HTH_LUXR_1"/>
    <property type="match status" value="1"/>
</dbReference>
<name>A0ABX1AJU3_9ACTN</name>
<dbReference type="PRINTS" id="PR00038">
    <property type="entry name" value="HTHLUXR"/>
</dbReference>
<dbReference type="Pfam" id="PF00196">
    <property type="entry name" value="GerE"/>
    <property type="match status" value="1"/>
</dbReference>
<dbReference type="PANTHER" id="PTHR16305">
    <property type="entry name" value="TESTICULAR SOLUBLE ADENYLYL CYCLASE"/>
    <property type="match status" value="1"/>
</dbReference>
<reference evidence="5 6" key="1">
    <citation type="submission" date="2020-03" db="EMBL/GenBank/DDBJ databases">
        <title>WGS of actinomycetes isolated from Thailand.</title>
        <authorList>
            <person name="Thawai C."/>
        </authorList>
    </citation>
    <scope>NUCLEOTIDE SEQUENCE [LARGE SCALE GENOMIC DNA]</scope>
    <source>
        <strain evidence="5 6">SBST2-5</strain>
    </source>
</reference>
<evidence type="ECO:0000313" key="6">
    <source>
        <dbReference type="Proteomes" id="UP000730591"/>
    </source>
</evidence>
<dbReference type="Gene3D" id="3.40.50.300">
    <property type="entry name" value="P-loop containing nucleotide triphosphate hydrolases"/>
    <property type="match status" value="1"/>
</dbReference>
<accession>A0ABX1AJU3</accession>
<comment type="caution">
    <text evidence="5">The sequence shown here is derived from an EMBL/GenBank/DDBJ whole genome shotgun (WGS) entry which is preliminary data.</text>
</comment>
<feature type="region of interest" description="Disordered" evidence="3">
    <location>
        <begin position="921"/>
        <end position="941"/>
    </location>
</feature>
<dbReference type="Gene3D" id="1.25.40.10">
    <property type="entry name" value="Tetratricopeptide repeat domain"/>
    <property type="match status" value="1"/>
</dbReference>
<evidence type="ECO:0000313" key="5">
    <source>
        <dbReference type="EMBL" id="NJP53821.1"/>
    </source>
</evidence>
<dbReference type="SUPFAM" id="SSF46894">
    <property type="entry name" value="C-terminal effector domain of the bipartite response regulators"/>
    <property type="match status" value="1"/>
</dbReference>
<dbReference type="PROSITE" id="PS50043">
    <property type="entry name" value="HTH_LUXR_2"/>
    <property type="match status" value="1"/>
</dbReference>
<sequence length="941" mass="101377">MSIVGRDIQLTQLHDLLTARDRGAGPIALVSGPAGIGKTALLHEFTQSAAKSGSLVLRAACSPRERANSWGVVHQLLWRTGRFKGASQRTSDTLAAVGRSLAAVTRAPEGERDRAMDEFCAAVMELGDDHPLVLAVDDIHEADPESLGCLGHLARRMVASRVLAVFTDRPQALPPYAAARAEFARQPGFHQLRVGPLTAGDIRLLLTERLGVPADEAGAAEFHAASGGSPLLTRALVEDTCNALQGTYTGAAALRPVAGEMFDSAVVDCVHRVSAPAADLARHLAVLGPDALSVLLDRNSTNPPTRHLQELTQAGLLAGPGFRHPRMHTVLGGEVSAEERARLHGRAAVLLHDNGAHPATVAEHIVAAGGIAESWAPPLLREAAADALAQDEFPKAMRLFDLAHAICPDGPLRASILFQRTLSAWQVDPAKAMRRLPELKDALQAGHLTATSGAMSLIKNLVWHGYVDEAAEVLELVDRQLADDPGEEGVAEVRALQRWLSVLCPPFHQRMFGEVSVDVTHEIAPAAIAEQPRLHAATALSVVLRGGEPEPAVVGAAHVLEMSSLTPTLETIPLALMTLFYADRTEQVDAWCTTLLEAARERNIPTWDALLSSLRAANLIRQGRLLEAERHSDLALSRMSSRGWGLSIGLPLASSVYALTAMGRYDEARARLGQPVPEAVFQTLFGQHYLYARGQFHLATGRLQAALGDFLACGKALESWGVADTTLIPWRSGVAEARLRLGEPDQAVTYLREELARHKGHPRVHGNALRLLASTMEPRQRLRALREAVDELQDSGCDLLLAHALGDLGRVYHLLGKSNRARVIVRRAYRMAKKCHAEPLSQSLLPDAERSADGRVCAAGHEASEQVHDVLSEAELRVAALAAEGHTNREIARRLFITVSTVEQHMTRVLRKLNLSRRDELPQSLDTMGSSAAPAVSGARG</sequence>
<dbReference type="Gene3D" id="1.10.10.10">
    <property type="entry name" value="Winged helix-like DNA-binding domain superfamily/Winged helix DNA-binding domain"/>
    <property type="match status" value="1"/>
</dbReference>
<gene>
    <name evidence="5" type="ORF">HCJ93_28080</name>
</gene>
<dbReference type="SMART" id="SM00421">
    <property type="entry name" value="HTH_LUXR"/>
    <property type="match status" value="1"/>
</dbReference>
<dbReference type="PANTHER" id="PTHR16305:SF35">
    <property type="entry name" value="TRANSCRIPTIONAL ACTIVATOR DOMAIN"/>
    <property type="match status" value="1"/>
</dbReference>